<name>A0A2U8DZN0_9BACT</name>
<protein>
    <submittedName>
        <fullName evidence="1">Uncharacterized protein</fullName>
    </submittedName>
</protein>
<sequence>MPKMPPLPSTIEIKSRRCLIVVSFSFLLMLPIGCVHDKSKEPEARGVGSVPDENNYHDILSFKNITIDNNRLHKSIHGEHDEFPPKQIEVNWSINDLQDVINKSAQVPDKHILAIYLSDDGGLMVGTSHIKKYDIRTAEGQNITLVYKNNEWAINDVRNYNNNQYDNIVSDEKSDIALQNSENANWYINDLKSAIDKTGISHKRIVEISLLNCFTLKVVTTGPGRVKFLGGHGRVVTLICKDGKWGATNISIWDS</sequence>
<proteinExistence type="predicted"/>
<dbReference type="KEGG" id="elut:CKA38_00815"/>
<organism evidence="1 2">
    <name type="scientific">Ereboglobus luteus</name>
    <dbReference type="NCBI Taxonomy" id="1796921"/>
    <lineage>
        <taxon>Bacteria</taxon>
        <taxon>Pseudomonadati</taxon>
        <taxon>Verrucomicrobiota</taxon>
        <taxon>Opitutia</taxon>
        <taxon>Opitutales</taxon>
        <taxon>Opitutaceae</taxon>
        <taxon>Ereboglobus</taxon>
    </lineage>
</organism>
<evidence type="ECO:0000313" key="2">
    <source>
        <dbReference type="Proteomes" id="UP000244896"/>
    </source>
</evidence>
<dbReference type="Proteomes" id="UP000244896">
    <property type="component" value="Chromosome"/>
</dbReference>
<dbReference type="EMBL" id="CP023004">
    <property type="protein sequence ID" value="AWI07995.1"/>
    <property type="molecule type" value="Genomic_DNA"/>
</dbReference>
<dbReference type="AlphaFoldDB" id="A0A2U8DZN0"/>
<gene>
    <name evidence="1" type="ORF">CKA38_00815</name>
</gene>
<reference evidence="1 2" key="1">
    <citation type="journal article" date="2018" name="Syst. Appl. Microbiol.">
        <title>Ereboglobus luteus gen. nov. sp. nov. from cockroach guts, and new insights into the oxygen relationship of the genera Opitutus and Didymococcus (Verrucomicrobia: Opitutaceae).</title>
        <authorList>
            <person name="Tegtmeier D."/>
            <person name="Belitz A."/>
            <person name="Radek R."/>
            <person name="Heimerl T."/>
            <person name="Brune A."/>
        </authorList>
    </citation>
    <scope>NUCLEOTIDE SEQUENCE [LARGE SCALE GENOMIC DNA]</scope>
    <source>
        <strain evidence="1 2">Ho45</strain>
    </source>
</reference>
<evidence type="ECO:0000313" key="1">
    <source>
        <dbReference type="EMBL" id="AWI07995.1"/>
    </source>
</evidence>
<accession>A0A2U8DZN0</accession>
<keyword evidence="2" id="KW-1185">Reference proteome</keyword>